<dbReference type="InterPro" id="IPR001736">
    <property type="entry name" value="PLipase_D/transphosphatidylase"/>
</dbReference>
<dbReference type="InterPro" id="IPR015679">
    <property type="entry name" value="PLipase_D_fam"/>
</dbReference>
<evidence type="ECO:0000256" key="6">
    <source>
        <dbReference type="ARBA" id="ARBA00023098"/>
    </source>
</evidence>
<dbReference type="Proteomes" id="UP000677228">
    <property type="component" value="Unassembled WGS sequence"/>
</dbReference>
<organism evidence="9 12">
    <name type="scientific">Didymodactylos carnosus</name>
    <dbReference type="NCBI Taxonomy" id="1234261"/>
    <lineage>
        <taxon>Eukaryota</taxon>
        <taxon>Metazoa</taxon>
        <taxon>Spiralia</taxon>
        <taxon>Gnathifera</taxon>
        <taxon>Rotifera</taxon>
        <taxon>Eurotatoria</taxon>
        <taxon>Bdelloidea</taxon>
        <taxon>Philodinida</taxon>
        <taxon>Philodinidae</taxon>
        <taxon>Didymodactylos</taxon>
    </lineage>
</organism>
<dbReference type="SUPFAM" id="SSF56024">
    <property type="entry name" value="Phospholipase D/nuclease"/>
    <property type="match status" value="1"/>
</dbReference>
<gene>
    <name evidence="9" type="ORF">GPM918_LOCUS39914</name>
    <name evidence="8" type="ORF">OVA965_LOCUS35074</name>
    <name evidence="11" type="ORF">SRO942_LOCUS40821</name>
    <name evidence="10" type="ORF">TMI583_LOCUS36030</name>
</gene>
<dbReference type="EMBL" id="CAJNOQ010028677">
    <property type="protein sequence ID" value="CAF1563404.1"/>
    <property type="molecule type" value="Genomic_DNA"/>
</dbReference>
<dbReference type="PROSITE" id="PS50035">
    <property type="entry name" value="PLD"/>
    <property type="match status" value="1"/>
</dbReference>
<evidence type="ECO:0000256" key="3">
    <source>
        <dbReference type="ARBA" id="ARBA00022737"/>
    </source>
</evidence>
<dbReference type="Proteomes" id="UP000682733">
    <property type="component" value="Unassembled WGS sequence"/>
</dbReference>
<reference evidence="9" key="1">
    <citation type="submission" date="2021-02" db="EMBL/GenBank/DDBJ databases">
        <authorList>
            <person name="Nowell W R."/>
        </authorList>
    </citation>
    <scope>NUCLEOTIDE SEQUENCE</scope>
</reference>
<evidence type="ECO:0000256" key="2">
    <source>
        <dbReference type="ARBA" id="ARBA00012027"/>
    </source>
</evidence>
<feature type="non-terminal residue" evidence="9">
    <location>
        <position position="141"/>
    </location>
</feature>
<feature type="domain" description="PLD phosphodiesterase" evidence="7">
    <location>
        <begin position="108"/>
        <end position="135"/>
    </location>
</feature>
<dbReference type="GO" id="GO:0009395">
    <property type="term" value="P:phospholipid catabolic process"/>
    <property type="evidence" value="ECO:0007669"/>
    <property type="project" value="TreeGrafter"/>
</dbReference>
<keyword evidence="12" id="KW-1185">Reference proteome</keyword>
<dbReference type="OrthoDB" id="14911at2759"/>
<evidence type="ECO:0000256" key="5">
    <source>
        <dbReference type="ARBA" id="ARBA00022963"/>
    </source>
</evidence>
<evidence type="ECO:0000313" key="10">
    <source>
        <dbReference type="EMBL" id="CAF4250765.1"/>
    </source>
</evidence>
<dbReference type="Proteomes" id="UP000663829">
    <property type="component" value="Unassembled WGS sequence"/>
</dbReference>
<dbReference type="EC" id="3.1.4.4" evidence="2"/>
<dbReference type="GO" id="GO:0004630">
    <property type="term" value="F:phospholipase D activity"/>
    <property type="evidence" value="ECO:0007669"/>
    <property type="project" value="UniProtKB-EC"/>
</dbReference>
<comment type="caution">
    <text evidence="9">The sequence shown here is derived from an EMBL/GenBank/DDBJ whole genome shotgun (WGS) entry which is preliminary data.</text>
</comment>
<evidence type="ECO:0000313" key="9">
    <source>
        <dbReference type="EMBL" id="CAF1563404.1"/>
    </source>
</evidence>
<comment type="catalytic activity">
    <reaction evidence="1">
        <text>a 1,2-diacyl-sn-glycero-3-phosphocholine + H2O = a 1,2-diacyl-sn-glycero-3-phosphate + choline + H(+)</text>
        <dbReference type="Rhea" id="RHEA:14445"/>
        <dbReference type="ChEBI" id="CHEBI:15354"/>
        <dbReference type="ChEBI" id="CHEBI:15377"/>
        <dbReference type="ChEBI" id="CHEBI:15378"/>
        <dbReference type="ChEBI" id="CHEBI:57643"/>
        <dbReference type="ChEBI" id="CHEBI:58608"/>
        <dbReference type="EC" id="3.1.4.4"/>
    </reaction>
</comment>
<evidence type="ECO:0000259" key="7">
    <source>
        <dbReference type="PROSITE" id="PS50035"/>
    </source>
</evidence>
<evidence type="ECO:0000313" key="8">
    <source>
        <dbReference type="EMBL" id="CAF1456818.1"/>
    </source>
</evidence>
<name>A0A815XYN2_9BILA</name>
<keyword evidence="4" id="KW-0378">Hydrolase</keyword>
<dbReference type="AlphaFoldDB" id="A0A815XYN2"/>
<dbReference type="EMBL" id="CAJOBA010052027">
    <property type="protein sequence ID" value="CAF4250765.1"/>
    <property type="molecule type" value="Genomic_DNA"/>
</dbReference>
<dbReference type="PANTHER" id="PTHR18896">
    <property type="entry name" value="PHOSPHOLIPASE D"/>
    <property type="match status" value="1"/>
</dbReference>
<dbReference type="PANTHER" id="PTHR18896:SF76">
    <property type="entry name" value="PHOSPHOLIPASE"/>
    <property type="match status" value="1"/>
</dbReference>
<dbReference type="Gene3D" id="3.30.870.10">
    <property type="entry name" value="Endonuclease Chain A"/>
    <property type="match status" value="1"/>
</dbReference>
<feature type="non-terminal residue" evidence="9">
    <location>
        <position position="1"/>
    </location>
</feature>
<protein>
    <recommendedName>
        <fullName evidence="2">phospholipase D</fullName>
        <ecNumber evidence="2">3.1.4.4</ecNumber>
    </recommendedName>
</protein>
<accession>A0A815XYN2</accession>
<evidence type="ECO:0000313" key="11">
    <source>
        <dbReference type="EMBL" id="CAF4425092.1"/>
    </source>
</evidence>
<keyword evidence="5" id="KW-0442">Lipid degradation</keyword>
<keyword evidence="3" id="KW-0677">Repeat</keyword>
<dbReference type="EMBL" id="CAJNOK010030169">
    <property type="protein sequence ID" value="CAF1456818.1"/>
    <property type="molecule type" value="Genomic_DNA"/>
</dbReference>
<sequence>FLNGKGYMESVAKAMLAAKEEIFIASWWLSPELNLIRSTNDDQSFRIDNILEKKANEGVRIYILVFKELPFSLPLNSLHTKRALTAKNKKNIKVIRHPDHTTISGESLIWVHHEKFVVIDQKVAFIGGIDLCFGRWDDDDM</sequence>
<evidence type="ECO:0000256" key="1">
    <source>
        <dbReference type="ARBA" id="ARBA00000798"/>
    </source>
</evidence>
<proteinExistence type="predicted"/>
<evidence type="ECO:0000256" key="4">
    <source>
        <dbReference type="ARBA" id="ARBA00022801"/>
    </source>
</evidence>
<keyword evidence="6" id="KW-0443">Lipid metabolism</keyword>
<dbReference type="SMART" id="SM00155">
    <property type="entry name" value="PLDc"/>
    <property type="match status" value="1"/>
</dbReference>
<dbReference type="Pfam" id="PF00614">
    <property type="entry name" value="PLDc"/>
    <property type="match status" value="1"/>
</dbReference>
<dbReference type="Proteomes" id="UP000681722">
    <property type="component" value="Unassembled WGS sequence"/>
</dbReference>
<dbReference type="EMBL" id="CAJOBC010094443">
    <property type="protein sequence ID" value="CAF4425092.1"/>
    <property type="molecule type" value="Genomic_DNA"/>
</dbReference>
<evidence type="ECO:0000313" key="12">
    <source>
        <dbReference type="Proteomes" id="UP000663829"/>
    </source>
</evidence>